<evidence type="ECO:0000313" key="3">
    <source>
        <dbReference type="Proteomes" id="UP001583193"/>
    </source>
</evidence>
<accession>A0ABR3XCI5</accession>
<comment type="caution">
    <text evidence="2">The sequence shown here is derived from an EMBL/GenBank/DDBJ whole genome shotgun (WGS) entry which is preliminary data.</text>
</comment>
<feature type="compositionally biased region" description="Low complexity" evidence="1">
    <location>
        <begin position="160"/>
        <end position="180"/>
    </location>
</feature>
<dbReference type="Proteomes" id="UP001583193">
    <property type="component" value="Unassembled WGS sequence"/>
</dbReference>
<feature type="compositionally biased region" description="Polar residues" evidence="1">
    <location>
        <begin position="101"/>
        <end position="126"/>
    </location>
</feature>
<name>A0ABR3XCI5_9EURO</name>
<feature type="region of interest" description="Disordered" evidence="1">
    <location>
        <begin position="55"/>
        <end position="180"/>
    </location>
</feature>
<feature type="compositionally biased region" description="Low complexity" evidence="1">
    <location>
        <begin position="300"/>
        <end position="320"/>
    </location>
</feature>
<feature type="region of interest" description="Disordered" evidence="1">
    <location>
        <begin position="209"/>
        <end position="239"/>
    </location>
</feature>
<keyword evidence="3" id="KW-1185">Reference proteome</keyword>
<feature type="region of interest" description="Disordered" evidence="1">
    <location>
        <begin position="1"/>
        <end position="41"/>
    </location>
</feature>
<feature type="compositionally biased region" description="Polar residues" evidence="1">
    <location>
        <begin position="133"/>
        <end position="159"/>
    </location>
</feature>
<feature type="compositionally biased region" description="Low complexity" evidence="1">
    <location>
        <begin position="55"/>
        <end position="73"/>
    </location>
</feature>
<reference evidence="2 3" key="1">
    <citation type="journal article" date="2024" name="IMA Fungus">
        <title>IMA Genome - F19 : A genome assembly and annotation guide to empower mycologists, including annotated draft genome sequences of Ceratocystis pirilliformis, Diaporthe australafricana, Fusarium ophioides, Paecilomyces lecythidis, and Sporothrix stenoceras.</title>
        <authorList>
            <person name="Aylward J."/>
            <person name="Wilson A.M."/>
            <person name="Visagie C.M."/>
            <person name="Spraker J."/>
            <person name="Barnes I."/>
            <person name="Buitendag C."/>
            <person name="Ceriani C."/>
            <person name="Del Mar Angel L."/>
            <person name="du Plessis D."/>
            <person name="Fuchs T."/>
            <person name="Gasser K."/>
            <person name="Kramer D."/>
            <person name="Li W."/>
            <person name="Munsamy K."/>
            <person name="Piso A."/>
            <person name="Price J.L."/>
            <person name="Sonnekus B."/>
            <person name="Thomas C."/>
            <person name="van der Nest A."/>
            <person name="van Dijk A."/>
            <person name="van Heerden A."/>
            <person name="van Vuuren N."/>
            <person name="Yilmaz N."/>
            <person name="Duong T.A."/>
            <person name="van der Merwe N.A."/>
            <person name="Wingfield M.J."/>
            <person name="Wingfield B.D."/>
        </authorList>
    </citation>
    <scope>NUCLEOTIDE SEQUENCE [LARGE SCALE GENOMIC DNA]</scope>
    <source>
        <strain evidence="2 3">CMW 18167</strain>
    </source>
</reference>
<feature type="compositionally biased region" description="Polar residues" evidence="1">
    <location>
        <begin position="218"/>
        <end position="239"/>
    </location>
</feature>
<organism evidence="2 3">
    <name type="scientific">Paecilomyces lecythidis</name>
    <dbReference type="NCBI Taxonomy" id="3004212"/>
    <lineage>
        <taxon>Eukaryota</taxon>
        <taxon>Fungi</taxon>
        <taxon>Dikarya</taxon>
        <taxon>Ascomycota</taxon>
        <taxon>Pezizomycotina</taxon>
        <taxon>Eurotiomycetes</taxon>
        <taxon>Eurotiomycetidae</taxon>
        <taxon>Eurotiales</taxon>
        <taxon>Thermoascaceae</taxon>
        <taxon>Paecilomyces</taxon>
    </lineage>
</organism>
<evidence type="ECO:0000256" key="1">
    <source>
        <dbReference type="SAM" id="MobiDB-lite"/>
    </source>
</evidence>
<feature type="region of interest" description="Disordered" evidence="1">
    <location>
        <begin position="300"/>
        <end position="335"/>
    </location>
</feature>
<sequence length="335" mass="34849">MLTMNPNPTGYPAFQQHPNPMLSAPAGYPVPSQSPNSHQVPFYANAGAYSQIKAPQGHPMQQQPQQHPFGPVQLQQTTGPAGAMMPVGIPQQVSGPHANFPTVSAPSPYTPSTVPATPSQSSQPQTVPGLPASTAQGTPPNMAAVSTPNNMFAGQQRPVQQPSPTAASSPQSATAQAQAAARDKARVHLLLDINSALLQEVVSLQAAGKAGLPPTQPPNSDSPSQGPENDAQKGQATKPSQEYIDCMRRLQANLAYLASIADKAKKAAGVLPSAPAIMTPPPSLPSLSNMYAKLNELFPGAAKAQQQQQQQQLQKQQLPQGNGGPSPASMAESMV</sequence>
<protein>
    <submittedName>
        <fullName evidence="2">Uncharacterized protein</fullName>
    </submittedName>
</protein>
<gene>
    <name evidence="2" type="ORF">Plec18167_006393</name>
</gene>
<dbReference type="EMBL" id="JAVDPF010000022">
    <property type="protein sequence ID" value="KAL1873343.1"/>
    <property type="molecule type" value="Genomic_DNA"/>
</dbReference>
<proteinExistence type="predicted"/>
<evidence type="ECO:0000313" key="2">
    <source>
        <dbReference type="EMBL" id="KAL1873343.1"/>
    </source>
</evidence>